<proteinExistence type="predicted"/>
<dbReference type="Gene3D" id="3.40.50.1820">
    <property type="entry name" value="alpha/beta hydrolase"/>
    <property type="match status" value="1"/>
</dbReference>
<accession>A0ABV2J7K4</accession>
<evidence type="ECO:0000256" key="1">
    <source>
        <dbReference type="ARBA" id="ARBA00022801"/>
    </source>
</evidence>
<dbReference type="SUPFAM" id="SSF53474">
    <property type="entry name" value="alpha/beta-Hydrolases"/>
    <property type="match status" value="1"/>
</dbReference>
<dbReference type="EMBL" id="JBEPMB010000009">
    <property type="protein sequence ID" value="MET3615769.1"/>
    <property type="molecule type" value="Genomic_DNA"/>
</dbReference>
<dbReference type="PANTHER" id="PTHR43798:SF31">
    <property type="entry name" value="AB HYDROLASE SUPERFAMILY PROTEIN YCLE"/>
    <property type="match status" value="1"/>
</dbReference>
<gene>
    <name evidence="3" type="ORF">ABID16_004116</name>
</gene>
<dbReference type="RefSeq" id="WP_354558237.1">
    <property type="nucleotide sequence ID" value="NZ_JBEPMB010000009.1"/>
</dbReference>
<dbReference type="InterPro" id="IPR000073">
    <property type="entry name" value="AB_hydrolase_1"/>
</dbReference>
<sequence length="278" mass="30522">MQKNFTTSDGAVLTYTDEGQGPALVLLPGWSQSAAMFRHQVAHFSATHRVLAIDFRGHGRSPDATRGFRIFRFAADIMELMKHEKIEKATMLGWSMGASVIWAMIDVFGTGFIEKLILVDEPATVMRQSGMTDEDAINAGALFDAATMVAIADQIKGAEGSAARGAFLDGMITKNIPADLKAWLLQENLRVDAIHVANLFVDHCSIDWSDIFPRIDKPTLIVAGRVSHVNFRSQEWIHGQIKGSKLVIFEENEGGAHFSFIEAPARFNEVLSTFVGNG</sequence>
<evidence type="ECO:0000313" key="3">
    <source>
        <dbReference type="EMBL" id="MET3615769.1"/>
    </source>
</evidence>
<name>A0ABV2J7K4_9HYPH</name>
<reference evidence="3 4" key="1">
    <citation type="submission" date="2024-06" db="EMBL/GenBank/DDBJ databases">
        <title>Genomic Encyclopedia of Type Strains, Phase IV (KMG-IV): sequencing the most valuable type-strain genomes for metagenomic binning, comparative biology and taxonomic classification.</title>
        <authorList>
            <person name="Goeker M."/>
        </authorList>
    </citation>
    <scope>NUCLEOTIDE SEQUENCE [LARGE SCALE GENOMIC DNA]</scope>
    <source>
        <strain evidence="3 4">DSM 29780</strain>
    </source>
</reference>
<evidence type="ECO:0000313" key="4">
    <source>
        <dbReference type="Proteomes" id="UP001549047"/>
    </source>
</evidence>
<dbReference type="InterPro" id="IPR029058">
    <property type="entry name" value="AB_hydrolase_fold"/>
</dbReference>
<dbReference type="Proteomes" id="UP001549047">
    <property type="component" value="Unassembled WGS sequence"/>
</dbReference>
<organism evidence="3 4">
    <name type="scientific">Rhizobium aquaticum</name>
    <dbReference type="NCBI Taxonomy" id="1549636"/>
    <lineage>
        <taxon>Bacteria</taxon>
        <taxon>Pseudomonadati</taxon>
        <taxon>Pseudomonadota</taxon>
        <taxon>Alphaproteobacteria</taxon>
        <taxon>Hyphomicrobiales</taxon>
        <taxon>Rhizobiaceae</taxon>
        <taxon>Rhizobium/Agrobacterium group</taxon>
        <taxon>Rhizobium</taxon>
    </lineage>
</organism>
<feature type="domain" description="AB hydrolase-1" evidence="2">
    <location>
        <begin position="22"/>
        <end position="142"/>
    </location>
</feature>
<protein>
    <submittedName>
        <fullName evidence="3">Pimeloyl-ACP methyl ester carboxylesterase</fullName>
    </submittedName>
</protein>
<dbReference type="InterPro" id="IPR050266">
    <property type="entry name" value="AB_hydrolase_sf"/>
</dbReference>
<keyword evidence="1" id="KW-0378">Hydrolase</keyword>
<evidence type="ECO:0000259" key="2">
    <source>
        <dbReference type="Pfam" id="PF00561"/>
    </source>
</evidence>
<dbReference type="PANTHER" id="PTHR43798">
    <property type="entry name" value="MONOACYLGLYCEROL LIPASE"/>
    <property type="match status" value="1"/>
</dbReference>
<comment type="caution">
    <text evidence="3">The sequence shown here is derived from an EMBL/GenBank/DDBJ whole genome shotgun (WGS) entry which is preliminary data.</text>
</comment>
<dbReference type="Pfam" id="PF00561">
    <property type="entry name" value="Abhydrolase_1"/>
    <property type="match status" value="1"/>
</dbReference>
<keyword evidence="4" id="KW-1185">Reference proteome</keyword>